<dbReference type="Proteomes" id="UP000284657">
    <property type="component" value="Unassembled WGS sequence"/>
</dbReference>
<comment type="subcellular location">
    <subcellularLocation>
        <location evidence="1">Secreted</location>
    </subcellularLocation>
</comment>
<dbReference type="Proteomes" id="UP000277300">
    <property type="component" value="Unassembled WGS sequence"/>
</dbReference>
<reference evidence="8 9" key="1">
    <citation type="submission" date="2018-07" db="EMBL/GenBank/DDBJ databases">
        <title>Genome sequencing of oomycete isolates from Chile give support for New Zealand origin for Phytophthora kernoviae and make available the first Nothophytophthora sp. genome.</title>
        <authorList>
            <person name="Studholme D.J."/>
            <person name="Sanfuentes E."/>
            <person name="Panda P."/>
            <person name="Hill R."/>
            <person name="Sambles C."/>
            <person name="Grant M."/>
            <person name="Williams N.M."/>
            <person name="Mcdougal R.L."/>
        </authorList>
    </citation>
    <scope>NUCLEOTIDE SEQUENCE [LARGE SCALE GENOMIC DNA]</scope>
    <source>
        <strain evidence="7">Chile6</strain>
        <strain evidence="6">Chile7</strain>
    </source>
</reference>
<name>A0A3F2S273_9STRA</name>
<evidence type="ECO:0000313" key="6">
    <source>
        <dbReference type="EMBL" id="RLN49948.1"/>
    </source>
</evidence>
<feature type="signal peptide" evidence="5">
    <location>
        <begin position="1"/>
        <end position="17"/>
    </location>
</feature>
<evidence type="ECO:0000313" key="9">
    <source>
        <dbReference type="Proteomes" id="UP000284657"/>
    </source>
</evidence>
<evidence type="ECO:0000313" key="7">
    <source>
        <dbReference type="EMBL" id="RLN68738.1"/>
    </source>
</evidence>
<keyword evidence="3" id="KW-0964">Secreted</keyword>
<gene>
    <name evidence="6" type="ORF">BBJ29_001707</name>
    <name evidence="7" type="ORF">BBP00_00000826</name>
</gene>
<feature type="chain" id="PRO_5036082357" description="Necrosis inducing-like protein NPP1 type" evidence="5">
    <location>
        <begin position="18"/>
        <end position="201"/>
    </location>
</feature>
<dbReference type="GO" id="GO:0005576">
    <property type="term" value="C:extracellular region"/>
    <property type="evidence" value="ECO:0007669"/>
    <property type="project" value="UniProtKB-SubCell"/>
</dbReference>
<protein>
    <recommendedName>
        <fullName evidence="10">Necrosis inducing-like protein NPP1 type</fullName>
    </recommendedName>
</protein>
<evidence type="ECO:0008006" key="10">
    <source>
        <dbReference type="Google" id="ProtNLM"/>
    </source>
</evidence>
<evidence type="ECO:0000313" key="8">
    <source>
        <dbReference type="Proteomes" id="UP000277300"/>
    </source>
</evidence>
<sequence length="201" mass="22426">MILHMLATIASLAAAHAAVIDYNEIEPLAQPEAVTVSEKAAVKFKPELRISDGSQVYGRSAWHNDVWAIMYAWYFPNDEVTHNWENIVVWIDNPALEEPKVLDISTTSSGGYVRYSPPEKSDFDGDGPQINYDVESSTSYHHGLDTTSRGGDFQDLIMWDQLTEEARAALQNTNFGEAAMPFKDGNFTANLAFAKPYTFLN</sequence>
<evidence type="ECO:0000256" key="2">
    <source>
        <dbReference type="ARBA" id="ARBA00009520"/>
    </source>
</evidence>
<dbReference type="PANTHER" id="PTHR33657">
    <property type="entry name" value="DOMAIN PROTEIN, PUTATIVE (AFU_ORTHOLOGUE AFUA_5G00600)-RELATED"/>
    <property type="match status" value="1"/>
</dbReference>
<evidence type="ECO:0000256" key="3">
    <source>
        <dbReference type="ARBA" id="ARBA00022525"/>
    </source>
</evidence>
<evidence type="ECO:0000256" key="5">
    <source>
        <dbReference type="SAM" id="SignalP"/>
    </source>
</evidence>
<evidence type="ECO:0000256" key="4">
    <source>
        <dbReference type="ARBA" id="ARBA00023026"/>
    </source>
</evidence>
<dbReference type="Pfam" id="PF05630">
    <property type="entry name" value="NPP1"/>
    <property type="match status" value="1"/>
</dbReference>
<organism evidence="7 8">
    <name type="scientific">Phytophthora kernoviae</name>
    <dbReference type="NCBI Taxonomy" id="325452"/>
    <lineage>
        <taxon>Eukaryota</taxon>
        <taxon>Sar</taxon>
        <taxon>Stramenopiles</taxon>
        <taxon>Oomycota</taxon>
        <taxon>Peronosporomycetes</taxon>
        <taxon>Peronosporales</taxon>
        <taxon>Peronosporaceae</taxon>
        <taxon>Phytophthora</taxon>
    </lineage>
</organism>
<proteinExistence type="inferred from homology"/>
<dbReference type="AlphaFoldDB" id="A0A3F2S273"/>
<evidence type="ECO:0000256" key="1">
    <source>
        <dbReference type="ARBA" id="ARBA00004613"/>
    </source>
</evidence>
<dbReference type="EMBL" id="MBAD02002078">
    <property type="protein sequence ID" value="RLN49948.1"/>
    <property type="molecule type" value="Genomic_DNA"/>
</dbReference>
<keyword evidence="5" id="KW-0732">Signal</keyword>
<dbReference type="PANTHER" id="PTHR33657:SF8">
    <property type="entry name" value="DOMAIN PROTEIN, PUTATIVE (AFU_ORTHOLOGUE AFUA_5G00600)-RELATED"/>
    <property type="match status" value="1"/>
</dbReference>
<dbReference type="EMBL" id="MBDO02000010">
    <property type="protein sequence ID" value="RLN68738.1"/>
    <property type="molecule type" value="Genomic_DNA"/>
</dbReference>
<comment type="similarity">
    <text evidence="2">Belongs to the Necrosis inducing protein (NPP1) family.</text>
</comment>
<keyword evidence="4" id="KW-0843">Virulence</keyword>
<dbReference type="OrthoDB" id="89086at2759"/>
<dbReference type="InterPro" id="IPR008701">
    <property type="entry name" value="NPP1"/>
</dbReference>
<comment type="caution">
    <text evidence="7">The sequence shown here is derived from an EMBL/GenBank/DDBJ whole genome shotgun (WGS) entry which is preliminary data.</text>
</comment>
<accession>A0A3F2S273</accession>